<feature type="region of interest" description="Disordered" evidence="17">
    <location>
        <begin position="1405"/>
        <end position="1424"/>
    </location>
</feature>
<name>A0A818AU13_9BILA</name>
<dbReference type="Gene3D" id="1.10.1070.11">
    <property type="entry name" value="Phosphatidylinositol 3-/4-kinase, catalytic domain"/>
    <property type="match status" value="1"/>
</dbReference>
<keyword evidence="14" id="KW-0539">Nucleus</keyword>
<dbReference type="Pfam" id="PF10345">
    <property type="entry name" value="Cohesin_load"/>
    <property type="match status" value="1"/>
</dbReference>
<evidence type="ECO:0000256" key="15">
    <source>
        <dbReference type="ARBA" id="ARBA00023306"/>
    </source>
</evidence>
<comment type="catalytic activity">
    <reaction evidence="1">
        <text>a 1,2-diacyl-sn-glycero-3-phospho-(1D-myo-inositol) + ATP = a 1,2-diacyl-sn-glycero-3-phospho-(1D-myo-inositol 4-phosphate) + ADP + H(+)</text>
        <dbReference type="Rhea" id="RHEA:19877"/>
        <dbReference type="ChEBI" id="CHEBI:15378"/>
        <dbReference type="ChEBI" id="CHEBI:30616"/>
        <dbReference type="ChEBI" id="CHEBI:57880"/>
        <dbReference type="ChEBI" id="CHEBI:58178"/>
        <dbReference type="ChEBI" id="CHEBI:456216"/>
        <dbReference type="EC" id="2.7.1.67"/>
    </reaction>
</comment>
<dbReference type="PROSITE" id="PS00915">
    <property type="entry name" value="PI3_4_KINASE_1"/>
    <property type="match status" value="1"/>
</dbReference>
<dbReference type="InterPro" id="IPR001263">
    <property type="entry name" value="PI3K_accessory_dom"/>
</dbReference>
<dbReference type="PANTHER" id="PTHR10048:SF15">
    <property type="entry name" value="PHOSPHATIDYLINOSITOL 4-KINASE ALPHA"/>
    <property type="match status" value="1"/>
</dbReference>
<dbReference type="GO" id="GO:0051301">
    <property type="term" value="P:cell division"/>
    <property type="evidence" value="ECO:0007669"/>
    <property type="project" value="UniProtKB-KW"/>
</dbReference>
<comment type="similarity">
    <text evidence="4">Belongs to the SCC4/mau-2 family.</text>
</comment>
<dbReference type="FunFam" id="3.30.1010.10:FF:000014">
    <property type="entry name" value="Phosphatidylinositol 4-kinase STT4"/>
    <property type="match status" value="1"/>
</dbReference>
<dbReference type="InterPro" id="IPR045495">
    <property type="entry name" value="PI4K_N"/>
</dbReference>
<evidence type="ECO:0000256" key="7">
    <source>
        <dbReference type="ARBA" id="ARBA00022618"/>
    </source>
</evidence>
<keyword evidence="7" id="KW-0132">Cell division</keyword>
<dbReference type="PANTHER" id="PTHR10048">
    <property type="entry name" value="PHOSPHATIDYLINOSITOL KINASE"/>
    <property type="match status" value="1"/>
</dbReference>
<feature type="domain" description="PI3K/PI4K catalytic" evidence="18">
    <location>
        <begin position="1944"/>
        <end position="2232"/>
    </location>
</feature>
<dbReference type="InterPro" id="IPR018936">
    <property type="entry name" value="PI3/4_kinase_CS"/>
</dbReference>
<evidence type="ECO:0000256" key="12">
    <source>
        <dbReference type="ARBA" id="ARBA00022829"/>
    </source>
</evidence>
<evidence type="ECO:0000256" key="16">
    <source>
        <dbReference type="ARBA" id="ARBA00030523"/>
    </source>
</evidence>
<dbReference type="PROSITE" id="PS50290">
    <property type="entry name" value="PI3_4_KINASE_3"/>
    <property type="match status" value="1"/>
</dbReference>
<dbReference type="FunFam" id="1.10.1070.11:FF:000012">
    <property type="entry name" value="Phosphatidylinositol 4-kinase alpha 1"/>
    <property type="match status" value="1"/>
</dbReference>
<comment type="subcellular location">
    <subcellularLocation>
        <location evidence="2">Nucleus</location>
        <location evidence="2">Nucleoplasm</location>
    </subcellularLocation>
</comment>
<dbReference type="GO" id="GO:0007064">
    <property type="term" value="P:mitotic sister chromatid cohesion"/>
    <property type="evidence" value="ECO:0007669"/>
    <property type="project" value="InterPro"/>
</dbReference>
<protein>
    <recommendedName>
        <fullName evidence="6">MAU2 chromatid cohesion factor homolog</fullName>
        <ecNumber evidence="5">2.7.1.67</ecNumber>
    </recommendedName>
    <alternativeName>
        <fullName evidence="16">Cohesin loading complex subunit SCC4 homolog</fullName>
    </alternativeName>
</protein>
<dbReference type="SMART" id="SM00145">
    <property type="entry name" value="PI3Ka"/>
    <property type="match status" value="1"/>
</dbReference>
<gene>
    <name evidence="20" type="ORF">TIS948_LOCUS28379</name>
</gene>
<dbReference type="GO" id="GO:0005737">
    <property type="term" value="C:cytoplasm"/>
    <property type="evidence" value="ECO:0007669"/>
    <property type="project" value="TreeGrafter"/>
</dbReference>
<dbReference type="OrthoDB" id="10264149at2759"/>
<dbReference type="InterPro" id="IPR016024">
    <property type="entry name" value="ARM-type_fold"/>
</dbReference>
<dbReference type="GO" id="GO:0005524">
    <property type="term" value="F:ATP binding"/>
    <property type="evidence" value="ECO:0007669"/>
    <property type="project" value="UniProtKB-KW"/>
</dbReference>
<dbReference type="PROSITE" id="PS00916">
    <property type="entry name" value="PI3_4_KINASE_2"/>
    <property type="match status" value="1"/>
</dbReference>
<feature type="compositionally biased region" description="Polar residues" evidence="17">
    <location>
        <begin position="1611"/>
        <end position="1623"/>
    </location>
</feature>
<keyword evidence="12" id="KW-0159">Chromosome partition</keyword>
<comment type="similarity">
    <text evidence="3">Belongs to the PI3/PI4-kinase family. Type III PI4K subfamily.</text>
</comment>
<evidence type="ECO:0000256" key="14">
    <source>
        <dbReference type="ARBA" id="ARBA00023242"/>
    </source>
</evidence>
<keyword evidence="8" id="KW-0808">Transferase</keyword>
<evidence type="ECO:0000313" key="20">
    <source>
        <dbReference type="EMBL" id="CAF3408646.1"/>
    </source>
</evidence>
<dbReference type="Gene3D" id="3.30.1010.10">
    <property type="entry name" value="Phosphatidylinositol 3-kinase Catalytic Subunit, Chain A, domain 4"/>
    <property type="match status" value="1"/>
</dbReference>
<dbReference type="InterPro" id="IPR042236">
    <property type="entry name" value="PI3K_accessory_sf"/>
</dbReference>
<feature type="domain" description="PIK helical" evidence="19">
    <location>
        <begin position="1694"/>
        <end position="1871"/>
    </location>
</feature>
<dbReference type="Pfam" id="PF00613">
    <property type="entry name" value="PI3Ka"/>
    <property type="match status" value="1"/>
</dbReference>
<dbReference type="Pfam" id="PF19274">
    <property type="entry name" value="PI4K_N"/>
    <property type="match status" value="1"/>
</dbReference>
<dbReference type="InterPro" id="IPR019440">
    <property type="entry name" value="MAU2"/>
</dbReference>
<evidence type="ECO:0000256" key="5">
    <source>
        <dbReference type="ARBA" id="ARBA00012169"/>
    </source>
</evidence>
<keyword evidence="13" id="KW-0067">ATP-binding</keyword>
<dbReference type="GO" id="GO:0005886">
    <property type="term" value="C:plasma membrane"/>
    <property type="evidence" value="ECO:0007669"/>
    <property type="project" value="TreeGrafter"/>
</dbReference>
<evidence type="ECO:0000256" key="10">
    <source>
        <dbReference type="ARBA" id="ARBA00022776"/>
    </source>
</evidence>
<dbReference type="GO" id="GO:0004430">
    <property type="term" value="F:1-phosphatidylinositol 4-kinase activity"/>
    <property type="evidence" value="ECO:0007669"/>
    <property type="project" value="UniProtKB-EC"/>
</dbReference>
<dbReference type="SUPFAM" id="SSF48452">
    <property type="entry name" value="TPR-like"/>
    <property type="match status" value="2"/>
</dbReference>
<evidence type="ECO:0000256" key="13">
    <source>
        <dbReference type="ARBA" id="ARBA00022840"/>
    </source>
</evidence>
<evidence type="ECO:0000256" key="11">
    <source>
        <dbReference type="ARBA" id="ARBA00022777"/>
    </source>
</evidence>
<dbReference type="InterPro" id="IPR000403">
    <property type="entry name" value="PI3/4_kinase_cat_dom"/>
</dbReference>
<evidence type="ECO:0000256" key="3">
    <source>
        <dbReference type="ARBA" id="ARBA00006209"/>
    </source>
</evidence>
<dbReference type="SMART" id="SM00146">
    <property type="entry name" value="PI3Kc"/>
    <property type="match status" value="1"/>
</dbReference>
<dbReference type="Proteomes" id="UP000663825">
    <property type="component" value="Unassembled WGS sequence"/>
</dbReference>
<dbReference type="EMBL" id="CAJNXB010005094">
    <property type="protein sequence ID" value="CAF3408646.1"/>
    <property type="molecule type" value="Genomic_DNA"/>
</dbReference>
<dbReference type="GO" id="GO:0005654">
    <property type="term" value="C:nucleoplasm"/>
    <property type="evidence" value="ECO:0007669"/>
    <property type="project" value="UniProtKB-SubCell"/>
</dbReference>
<evidence type="ECO:0000256" key="17">
    <source>
        <dbReference type="SAM" id="MobiDB-lite"/>
    </source>
</evidence>
<evidence type="ECO:0000259" key="19">
    <source>
        <dbReference type="PROSITE" id="PS51545"/>
    </source>
</evidence>
<evidence type="ECO:0000256" key="9">
    <source>
        <dbReference type="ARBA" id="ARBA00022741"/>
    </source>
</evidence>
<keyword evidence="9" id="KW-0547">Nucleotide-binding</keyword>
<accession>A0A818AU13</accession>
<dbReference type="SUPFAM" id="SSF48371">
    <property type="entry name" value="ARM repeat"/>
    <property type="match status" value="1"/>
</dbReference>
<evidence type="ECO:0000256" key="8">
    <source>
        <dbReference type="ARBA" id="ARBA00022679"/>
    </source>
</evidence>
<dbReference type="Gene3D" id="1.25.40.70">
    <property type="entry name" value="Phosphatidylinositol 3-kinase, accessory domain (PIK)"/>
    <property type="match status" value="1"/>
</dbReference>
<dbReference type="PROSITE" id="PS51545">
    <property type="entry name" value="PIK_HELICAL"/>
    <property type="match status" value="1"/>
</dbReference>
<dbReference type="GO" id="GO:0046854">
    <property type="term" value="P:phosphatidylinositol phosphate biosynthetic process"/>
    <property type="evidence" value="ECO:0007669"/>
    <property type="project" value="InterPro"/>
</dbReference>
<proteinExistence type="inferred from homology"/>
<dbReference type="Gene3D" id="1.25.40.10">
    <property type="entry name" value="Tetratricopeptide repeat domain"/>
    <property type="match status" value="2"/>
</dbReference>
<dbReference type="GO" id="GO:0007059">
    <property type="term" value="P:chromosome segregation"/>
    <property type="evidence" value="ECO:0007669"/>
    <property type="project" value="UniProtKB-KW"/>
</dbReference>
<keyword evidence="15" id="KW-0131">Cell cycle</keyword>
<dbReference type="GO" id="GO:0048015">
    <property type="term" value="P:phosphatidylinositol-mediated signaling"/>
    <property type="evidence" value="ECO:0007669"/>
    <property type="project" value="TreeGrafter"/>
</dbReference>
<evidence type="ECO:0000313" key="21">
    <source>
        <dbReference type="Proteomes" id="UP000663825"/>
    </source>
</evidence>
<dbReference type="Pfam" id="PF00454">
    <property type="entry name" value="PI3_PI4_kinase"/>
    <property type="match status" value="1"/>
</dbReference>
<dbReference type="InterPro" id="IPR011009">
    <property type="entry name" value="Kinase-like_dom_sf"/>
</dbReference>
<dbReference type="SUPFAM" id="SSF56112">
    <property type="entry name" value="Protein kinase-like (PK-like)"/>
    <property type="match status" value="1"/>
</dbReference>
<feature type="region of interest" description="Disordered" evidence="17">
    <location>
        <begin position="1606"/>
        <end position="1628"/>
    </location>
</feature>
<keyword evidence="11" id="KW-0418">Kinase</keyword>
<evidence type="ECO:0000256" key="6">
    <source>
        <dbReference type="ARBA" id="ARBA00017198"/>
    </source>
</evidence>
<sequence length="2803" mass="319756">MLLESTHTNILLSFVRSISKSNDPDQLLSYNQRASRLLSSLLKQIRDRIQPDHQVIIDQRLENVLISLAYLAVELTDRSEVRADIVQVLLDFYQEIPNAKYYEVASNNYKHSLPPAEVFSFSFHTALTELASTSEDIQIRDKIMALVADIIRRIVESIRKAAYDHSKERYRSIYRFEVPFLFGALRSIGRISITDQSLMSQLFPNSFTPCTQSIYIEQAETVNNSTTQVKSPTIAFRPIIPKVLTKNVLSATNENLQNMIHSNTNFFLSATDQQDYSASFNHLSSTYRSLSSVDSNDLPMFDNDIPVHSLFFSVTGSTYRRQINAPSYMYSERFRVCLTVPILEYLNETLKLIDNRVVKYLDKVAVVEYDSVNRTQLYSSSSKFPTRHFPYTYFGDILILCIIKLFRDNLELLGRFNERLSAITKSTYLFVQQLIALKLLDLENDEYERNSHRYRTRVDANAAALELLCLSCDDEIEAEKLCTKCAEKFSQESLSIKLLAAQIPLLVTSLEVLSRIAEKHKSLAIYTVRALCDFLTEPSPVLYKLYRHTSLKIDGQERAFFFNEQAKSSKEYRAFQIFEKLRDAAIEGLCKSLFIRLDSDPKCVEALLVQLSARLASGHVNDNSHWVFNIVLLDAAALKRRSSIRDGVNKEKYESLLQTSLVCHNTILTLGHMAITLKDVQHTQQSILARFQQRLGDPPSPLDILIINQIGCMLISSLPQTTYEEILGLFTDIIIDSTYSTYDNTNKNTTTGRRTTKYKQASNAVINALANVAANIQGSLELMNLLTSILELFVQLGLRAKDASEKSTKNALKASNTAGSLGVLIPVIAIVMRRISVIVEPSERVFRLFQHFWFYCVLFGFADSERGLWPSEWHDCVRLIATKSPTLVAQNGPYVPLKSAMPLKPEQIAKEDNNELKSQLNSIFSAYPTAKPFIDRFGFEQSAYTLSVYYLETFRVCHSLAPSAFQCIFSYLEDAGLLKDKYGMEKTCVYDNKILVFCSYAIGLWTLMTAVGRKSFEIYVDEMKKMPKSPERNKNLEVQCQFFMVKRTHVRAEVREEAKLYLYSLLSKNAFPHLFCNSVVIETLMNIINILSYSLNEDNLHKVTAHHRVPNTNYTIQFVDTHEKRLELYNALVDFGRTFIEQALMMSPTLLKSCIQQYMLKLEQGKKISNAARQHKGLHVMWEYLSTYSKAADANTTTGPTKLYYRIDFADYMVSLGERCSAVGFVEGLDRNEYRTAITEVKGQMEAAIFNRLNSLDKYKSLQQRRRRMSIVAPISDKGSALDFEERIAIFDSNFRNALFKLTAILVHNVDDSEENEHELRFTAIGGAPNGTPSQKENALDREMVHAMTWLPVKMFTTTVMEGAIECWCWAIIGRPELELLIVEEIYKAWEKIISDRHGLYSIDRPEPSPLAPSEKQELKPKPPSVNPHRIFLKFIEERVFLCMHKADIEMEMLVDLLHKSLSLILENPRAPMTKHIGAVGLRFRFVYLALYLVQSDYLADGVSKFLLREKIYHTAFDYFTVDHHCPTQTHNELRSDIRTLIRFFSLVHGEKKFCSDSPAATDGNSPLSNGLNNEAIDAVSLYGTGKNGGTSGWINALASGSAAPPGLGAQSTLSRKSGTSAKNTDKSNDARILSRDLLKKRNLLLTLLAYEIERLETFHNPLGRPELQFDQDTQSTYTNWKLYDMNGISNKAWQEYGRLAWLISPDLAVSLYYTIPKESLRLEIQRLVKSCPLQVRHIPEALIIFTQTSDNDRQCETSHILTWTAIDPVTALSYFASARLNQVANSYTIQFASRMLYTTKSEALILYIPQLVQAVRYDEMGFVRCLILALSKKSNLLAHQLIWNIRTNTYKNEDTPDNEMQAKLEPIARQIELDFTTDARNFYERVFTFSDRLTKVSETIKVYPKGNARKEACLQALRSIGSEVPPGVYLPSNPEAIVISLLPESGAPMQSAAKAPYRATFRVQTVGIEQVERCADPDYELMQDFSNQYSQMAIFKVGDDVRQDILALQLMRLFQNIFEQEGLELYLYTYRVIATSPGCGVIECVPNSRSREDIGRNTEVGLFEYFRHVYGKDDSIKFQKARRNFVMSMAAYSIALFMLQIKDRHNGNIMIDDDGHIVHIDFGFMFESSPGGNMRFEPDIKLTAEMILIMGDLTAPAFQWFKELCIKGYLALRRYRHHFVTLVALMLDTGLPCFRGHTLEQLNARLKPDASEAEAGRYMHEMADPVYLALLGSAEYFRTCTPPNYRLTIQCLQAILTIRLPTLIEAKVHLFLGRLYTQHTTNFDMASMHLDKACHLAQMPDDIKLESLCLLAKIYLNQNQFASSITLLQQAYDLSAQQPYWHCRIIFQIISIYHSQEDYNTSIYYADRGIEFSARMNALFGQVLFQLTKAMIRLSMKDYMDAQNLLKPCLDRINSLQGNFTHIETMRIFYLVLHISCSCFGLGQIKSSKTALMQLQQSIQNLASRPEEEAYLIGNPLEQFTWLSRDHLNVLVYLLTVFHSMLSGRLEKALKYADKAQAQIEQIKSMDHSPFLMAVEMLFYECRIQSHLIFGNKSVAIKEINILCRLHTASNSINNSNAIQRTLTIHALLGLYATSLNFNEAAEAQFASALRTRFSGDKEFRFFVFANLIMVYLRTSKIANLIPILQQINIDLNTTQSAILHAIGNLLNGLQNLTQSRIHEAKELFRRAANLASNEDLNKILTNTFIILGHMFFRMHTYQESANMLQSATTISQSIPDYTAQLNTMSLLRDLYHVCNDPRLAETNDRVIQLNDNLQKDYQSAVALAEHRHLLTWTDGACPMIN</sequence>
<evidence type="ECO:0000256" key="1">
    <source>
        <dbReference type="ARBA" id="ARBA00001686"/>
    </source>
</evidence>
<evidence type="ECO:0000256" key="2">
    <source>
        <dbReference type="ARBA" id="ARBA00004642"/>
    </source>
</evidence>
<organism evidence="20 21">
    <name type="scientific">Rotaria socialis</name>
    <dbReference type="NCBI Taxonomy" id="392032"/>
    <lineage>
        <taxon>Eukaryota</taxon>
        <taxon>Metazoa</taxon>
        <taxon>Spiralia</taxon>
        <taxon>Gnathifera</taxon>
        <taxon>Rotifera</taxon>
        <taxon>Eurotatoria</taxon>
        <taxon>Bdelloidea</taxon>
        <taxon>Philodinida</taxon>
        <taxon>Philodinidae</taxon>
        <taxon>Rotaria</taxon>
    </lineage>
</organism>
<evidence type="ECO:0000259" key="18">
    <source>
        <dbReference type="PROSITE" id="PS50290"/>
    </source>
</evidence>
<dbReference type="InterPro" id="IPR036940">
    <property type="entry name" value="PI3/4_kinase_cat_sf"/>
</dbReference>
<comment type="caution">
    <text evidence="20">The sequence shown here is derived from an EMBL/GenBank/DDBJ whole genome shotgun (WGS) entry which is preliminary data.</text>
</comment>
<keyword evidence="10" id="KW-0498">Mitosis</keyword>
<dbReference type="InterPro" id="IPR011990">
    <property type="entry name" value="TPR-like_helical_dom_sf"/>
</dbReference>
<evidence type="ECO:0000256" key="4">
    <source>
        <dbReference type="ARBA" id="ARBA00008585"/>
    </source>
</evidence>
<reference evidence="20" key="1">
    <citation type="submission" date="2021-02" db="EMBL/GenBank/DDBJ databases">
        <authorList>
            <person name="Nowell W R."/>
        </authorList>
    </citation>
    <scope>NUCLEOTIDE SEQUENCE</scope>
</reference>
<dbReference type="InterPro" id="IPR015433">
    <property type="entry name" value="PI3/4_kinase"/>
</dbReference>
<dbReference type="CDD" id="cd05167">
    <property type="entry name" value="PI4Kc_III_alpha"/>
    <property type="match status" value="1"/>
</dbReference>
<dbReference type="EC" id="2.7.1.67" evidence="5"/>